<evidence type="ECO:0000256" key="1">
    <source>
        <dbReference type="ARBA" id="ARBA00022679"/>
    </source>
</evidence>
<dbReference type="PROSITE" id="PS00584">
    <property type="entry name" value="PFKB_KINASES_2"/>
    <property type="match status" value="1"/>
</dbReference>
<dbReference type="Gene3D" id="3.40.1190.20">
    <property type="match status" value="1"/>
</dbReference>
<protein>
    <submittedName>
        <fullName evidence="4">PfkB family carbohydrate kinase</fullName>
    </submittedName>
</protein>
<keyword evidence="1" id="KW-0808">Transferase</keyword>
<sequence length="74" mass="7417">MTVADTVGAGDAFTAGLLHGLLTRNLLDRDRLRAIGLADLAAAMAEATAVAAITVSRPGADPPTAAEVEAFRGA</sequence>
<dbReference type="InterPro" id="IPR002173">
    <property type="entry name" value="Carboh/pur_kinase_PfkB_CS"/>
</dbReference>
<feature type="domain" description="Carbohydrate kinase PfkB" evidence="3">
    <location>
        <begin position="2"/>
        <end position="63"/>
    </location>
</feature>
<organism evidence="4 5">
    <name type="scientific">Actinokineospora soli</name>
    <dbReference type="NCBI Taxonomy" id="1048753"/>
    <lineage>
        <taxon>Bacteria</taxon>
        <taxon>Bacillati</taxon>
        <taxon>Actinomycetota</taxon>
        <taxon>Actinomycetes</taxon>
        <taxon>Pseudonocardiales</taxon>
        <taxon>Pseudonocardiaceae</taxon>
        <taxon>Actinokineospora</taxon>
    </lineage>
</organism>
<proteinExistence type="predicted"/>
<comment type="caution">
    <text evidence="4">The sequence shown here is derived from an EMBL/GenBank/DDBJ whole genome shotgun (WGS) entry which is preliminary data.</text>
</comment>
<name>A0ABW2TRC3_9PSEU</name>
<evidence type="ECO:0000259" key="3">
    <source>
        <dbReference type="Pfam" id="PF00294"/>
    </source>
</evidence>
<keyword evidence="5" id="KW-1185">Reference proteome</keyword>
<accession>A0ABW2TRC3</accession>
<dbReference type="GO" id="GO:0016301">
    <property type="term" value="F:kinase activity"/>
    <property type="evidence" value="ECO:0007669"/>
    <property type="project" value="UniProtKB-KW"/>
</dbReference>
<dbReference type="SUPFAM" id="SSF53613">
    <property type="entry name" value="Ribokinase-like"/>
    <property type="match status" value="1"/>
</dbReference>
<reference evidence="5" key="1">
    <citation type="journal article" date="2019" name="Int. J. Syst. Evol. Microbiol.">
        <title>The Global Catalogue of Microorganisms (GCM) 10K type strain sequencing project: providing services to taxonomists for standard genome sequencing and annotation.</title>
        <authorList>
            <consortium name="The Broad Institute Genomics Platform"/>
            <consortium name="The Broad Institute Genome Sequencing Center for Infectious Disease"/>
            <person name="Wu L."/>
            <person name="Ma J."/>
        </authorList>
    </citation>
    <scope>NUCLEOTIDE SEQUENCE [LARGE SCALE GENOMIC DNA]</scope>
    <source>
        <strain evidence="5">JCM 17695</strain>
    </source>
</reference>
<evidence type="ECO:0000313" key="5">
    <source>
        <dbReference type="Proteomes" id="UP001596512"/>
    </source>
</evidence>
<evidence type="ECO:0000256" key="2">
    <source>
        <dbReference type="ARBA" id="ARBA00022777"/>
    </source>
</evidence>
<dbReference type="EMBL" id="JBHTEY010000004">
    <property type="protein sequence ID" value="MFC7616380.1"/>
    <property type="molecule type" value="Genomic_DNA"/>
</dbReference>
<keyword evidence="2 4" id="KW-0418">Kinase</keyword>
<dbReference type="Proteomes" id="UP001596512">
    <property type="component" value="Unassembled WGS sequence"/>
</dbReference>
<dbReference type="InterPro" id="IPR011611">
    <property type="entry name" value="PfkB_dom"/>
</dbReference>
<dbReference type="Pfam" id="PF00294">
    <property type="entry name" value="PfkB"/>
    <property type="match status" value="1"/>
</dbReference>
<evidence type="ECO:0000313" key="4">
    <source>
        <dbReference type="EMBL" id="MFC7616380.1"/>
    </source>
</evidence>
<gene>
    <name evidence="4" type="ORF">ACFQV2_25830</name>
</gene>
<dbReference type="InterPro" id="IPR029056">
    <property type="entry name" value="Ribokinase-like"/>
</dbReference>